<dbReference type="AlphaFoldDB" id="A0A1G6R4C8"/>
<sequence>MRCLLAQTVYLTLWNFEKEYPDEQWRVCFLNTITLIKNEKHHTNYINRGRGFL</sequence>
<dbReference type="EMBL" id="FNAC01000011">
    <property type="protein sequence ID" value="SDC99263.1"/>
    <property type="molecule type" value="Genomic_DNA"/>
</dbReference>
<proteinExistence type="predicted"/>
<protein>
    <submittedName>
        <fullName evidence="1">Uncharacterized protein</fullName>
    </submittedName>
</protein>
<dbReference type="Proteomes" id="UP000199060">
    <property type="component" value="Unassembled WGS sequence"/>
</dbReference>
<accession>A0A1G6R4C8</accession>
<evidence type="ECO:0000313" key="2">
    <source>
        <dbReference type="Proteomes" id="UP000199060"/>
    </source>
</evidence>
<gene>
    <name evidence="1" type="ORF">SAMN04488104_101176</name>
</gene>
<dbReference type="STRING" id="686796.SAMN04488104_101176"/>
<keyword evidence="2" id="KW-1185">Reference proteome</keyword>
<reference evidence="2" key="1">
    <citation type="submission" date="2016-10" db="EMBL/GenBank/DDBJ databases">
        <authorList>
            <person name="Varghese N."/>
            <person name="Submissions S."/>
        </authorList>
    </citation>
    <scope>NUCLEOTIDE SEQUENCE [LARGE SCALE GENOMIC DNA]</scope>
    <source>
        <strain evidence="2">DSM 23095</strain>
    </source>
</reference>
<organism evidence="1 2">
    <name type="scientific">Algoriphagus faecimaris</name>
    <dbReference type="NCBI Taxonomy" id="686796"/>
    <lineage>
        <taxon>Bacteria</taxon>
        <taxon>Pseudomonadati</taxon>
        <taxon>Bacteroidota</taxon>
        <taxon>Cytophagia</taxon>
        <taxon>Cytophagales</taxon>
        <taxon>Cyclobacteriaceae</taxon>
        <taxon>Algoriphagus</taxon>
    </lineage>
</organism>
<name>A0A1G6R4C8_9BACT</name>
<evidence type="ECO:0000313" key="1">
    <source>
        <dbReference type="EMBL" id="SDC99263.1"/>
    </source>
</evidence>